<dbReference type="InParanoid" id="A0A6J0PB20"/>
<dbReference type="RefSeq" id="XP_019701812.1">
    <property type="nucleotide sequence ID" value="XM_019846253.2"/>
</dbReference>
<evidence type="ECO:0000313" key="1">
    <source>
        <dbReference type="Proteomes" id="UP000504607"/>
    </source>
</evidence>
<dbReference type="AlphaFoldDB" id="A0A6J0PB20"/>
<sequence>MGGSKLKKHNFTSPRRQSLRLKAISAIYEAEDIANLYTKHQQWFSGGNCSTVANQMKVVVLEPEECNCTSKSNEHVNDRTDTSYPEKHIYRETNTDDDDQSLNDMTLKDLQASCKSKKQKVLKSVASAEVGLKNYSHFDPSQKWKHGHAKPKEEEPDLEEPLITLKIQKKSTADRKQRKHACLSPVSSGPIEAVTAKTCSLCSNDMHGSMPVAQMKASITDRPSKDGAANLHDLKSEAVTIEEDFGGSAKENFIEVKHSLLPSTTYAGSSKFVYHFETEIMEPCTLDGQNMVNIATNSNLDIINSSNFLDNSSAELLQKVGEGLNNCFPSSVPDLQRTLHVDSPELVYTIKREILENDSSLHENTICVPASTADFIAKLNYSEKSSTEPFRRHQEVLENGGSNSSSNTSTYSCLNEVSTEYRESDRCCLPESDKHNEIRKMDLSEVSHQKLCPSLVSIHQAVPLNPCCPGLASMTIDPGAAIPSASSCSSRSMDAKVAEVCASVLGHEDSQSLTHDLPVQQMPICSHIEHVTNDCSLLCKEHDLDEIFNTATEGKCCNNSAHHMIAADECSLLCREHDLDEIFNTGIEDECLHNSAHHPAAVHEQINSNESSSTFTEEFSEAYKLYSPQHSRTCCRALADSSCKTELSSSKEEGHAQEETSYSVEISGINDPDVLTRAPDFRSPKISPPCFSALRGLHYADSLLKATGEFSSFRGEEKLQTTKGQPACAEISQLINAKGQNMEKEQKHDEGLWVHSPKKLLSNRKTISPTSQEKLCQALSDIDLYCASQLPKSRKRLWSETWTKLKTSSSLSGHKEAEALLAPERMSKKPKNHGNGSLVSVNKGILKSPDASCRSPCSCMKSSTFHQQTEKVIEFSQRQMHDIENIAMKLLKGLKSMKNIVEETLCSESRSSLPLKFTADEIRAAAENASELEKTTRRWLSMMTKDCNRFCKIMRLPENKETTVNGVSKKQKKITFADEAGGVLCQVKVFRQEPAPVVVREAEKADISHVLL</sequence>
<evidence type="ECO:0000313" key="2">
    <source>
        <dbReference type="RefSeq" id="XP_019701812.1"/>
    </source>
</evidence>
<dbReference type="Proteomes" id="UP000504607">
    <property type="component" value="Unplaced"/>
</dbReference>
<organism evidence="1 2">
    <name type="scientific">Elaeis guineensis var. tenera</name>
    <name type="common">Oil palm</name>
    <dbReference type="NCBI Taxonomy" id="51953"/>
    <lineage>
        <taxon>Eukaryota</taxon>
        <taxon>Viridiplantae</taxon>
        <taxon>Streptophyta</taxon>
        <taxon>Embryophyta</taxon>
        <taxon>Tracheophyta</taxon>
        <taxon>Spermatophyta</taxon>
        <taxon>Magnoliopsida</taxon>
        <taxon>Liliopsida</taxon>
        <taxon>Arecaceae</taxon>
        <taxon>Arecoideae</taxon>
        <taxon>Cocoseae</taxon>
        <taxon>Elaeidinae</taxon>
        <taxon>Elaeis</taxon>
    </lineage>
</organism>
<reference evidence="2" key="1">
    <citation type="submission" date="2025-08" db="UniProtKB">
        <authorList>
            <consortium name="RefSeq"/>
        </authorList>
    </citation>
    <scope>IDENTIFICATION</scope>
</reference>
<accession>A0A6J0PB20</accession>
<dbReference type="OrthoDB" id="775914at2759"/>
<dbReference type="PANTHER" id="PTHR34461">
    <property type="entry name" value="EXPRESSED PROTEIN"/>
    <property type="match status" value="1"/>
</dbReference>
<dbReference type="PANTHER" id="PTHR34461:SF2">
    <property type="entry name" value="EXPRESSED PROTEIN"/>
    <property type="match status" value="1"/>
</dbReference>
<proteinExistence type="predicted"/>
<name>A0A6J0PB20_ELAGV</name>
<protein>
    <submittedName>
        <fullName evidence="2">Uncharacterized protein LOC105032349 isoform X1</fullName>
    </submittedName>
</protein>
<gene>
    <name evidence="2" type="primary">LOC105032349</name>
</gene>
<keyword evidence="1" id="KW-1185">Reference proteome</keyword>